<dbReference type="PANTHER" id="PTHR11178:SF1">
    <property type="entry name" value="NFU1 IRON-SULFUR CLUSTER SCAFFOLD HOMOLOG, MITOCHONDRIAL"/>
    <property type="match status" value="1"/>
</dbReference>
<dbReference type="GO" id="GO:0005739">
    <property type="term" value="C:mitochondrion"/>
    <property type="evidence" value="ECO:0007669"/>
    <property type="project" value="TreeGrafter"/>
</dbReference>
<dbReference type="PIRSF" id="PIRSF036773">
    <property type="entry name" value="HIRIP5"/>
    <property type="match status" value="1"/>
</dbReference>
<dbReference type="Pfam" id="PF08712">
    <property type="entry name" value="Nfu_N"/>
    <property type="match status" value="1"/>
</dbReference>
<organism evidence="4 5">
    <name type="scientific">Syncephalis pseudoplumigaleata</name>
    <dbReference type="NCBI Taxonomy" id="1712513"/>
    <lineage>
        <taxon>Eukaryota</taxon>
        <taxon>Fungi</taxon>
        <taxon>Fungi incertae sedis</taxon>
        <taxon>Zoopagomycota</taxon>
        <taxon>Zoopagomycotina</taxon>
        <taxon>Zoopagomycetes</taxon>
        <taxon>Zoopagales</taxon>
        <taxon>Piptocephalidaceae</taxon>
        <taxon>Syncephalis</taxon>
    </lineage>
</organism>
<dbReference type="OrthoDB" id="565552at2759"/>
<feature type="compositionally biased region" description="Basic and acidic residues" evidence="2">
    <location>
        <begin position="192"/>
        <end position="205"/>
    </location>
</feature>
<evidence type="ECO:0000256" key="1">
    <source>
        <dbReference type="ARBA" id="ARBA00006420"/>
    </source>
</evidence>
<dbReference type="InterPro" id="IPR001075">
    <property type="entry name" value="NIF_FeS_clus_asmbl_NifU_C"/>
</dbReference>
<feature type="domain" description="Scaffold protein Nfu/NifU N-terminal" evidence="3">
    <location>
        <begin position="3"/>
        <end position="91"/>
    </location>
</feature>
<dbReference type="AlphaFoldDB" id="A0A4P9Z097"/>
<sequence length="215" mass="23893">MFIQNSPTPNEDALKFFPGEAVLGEGAPSIEFVNARDSFASPLAKSLFQIDGVKHVFFGADYITITKDPLATWQLMKPDIYSAIMDFYASGQPIITNEQAPADTAIHEDDPEAVKMIKELLDTRIRPAIQEDGGDVEYRGFTDDGIVRLKLKGACRTCDSSVVTLKNGIENMLKHYVPEVEGVEQELDEEERISQDEFNKLESRLNGHNAPTSPQ</sequence>
<dbReference type="PANTHER" id="PTHR11178">
    <property type="entry name" value="IRON-SULFUR CLUSTER SCAFFOLD PROTEIN NFU-RELATED"/>
    <property type="match status" value="1"/>
</dbReference>
<dbReference type="SMART" id="SM00932">
    <property type="entry name" value="Nfu_N"/>
    <property type="match status" value="1"/>
</dbReference>
<name>A0A4P9Z097_9FUNG</name>
<dbReference type="GO" id="GO:0051536">
    <property type="term" value="F:iron-sulfur cluster binding"/>
    <property type="evidence" value="ECO:0007669"/>
    <property type="project" value="InterPro"/>
</dbReference>
<dbReference type="InterPro" id="IPR034904">
    <property type="entry name" value="FSCA_dom_sf"/>
</dbReference>
<dbReference type="SUPFAM" id="SSF117916">
    <property type="entry name" value="Fe-S cluster assembly (FSCA) domain-like"/>
    <property type="match status" value="1"/>
</dbReference>
<keyword evidence="5" id="KW-1185">Reference proteome</keyword>
<dbReference type="FunFam" id="3.30.1370.70:FF:000001">
    <property type="entry name" value="NifU-like protein 4, mitochondrial"/>
    <property type="match status" value="1"/>
</dbReference>
<dbReference type="InterPro" id="IPR035433">
    <property type="entry name" value="NFU1-like"/>
</dbReference>
<evidence type="ECO:0000256" key="2">
    <source>
        <dbReference type="SAM" id="MobiDB-lite"/>
    </source>
</evidence>
<proteinExistence type="inferred from homology"/>
<evidence type="ECO:0000313" key="5">
    <source>
        <dbReference type="Proteomes" id="UP000278143"/>
    </source>
</evidence>
<dbReference type="FunFam" id="3.30.300.130:FF:000001">
    <property type="entry name" value="NFU1 iron-sulfur cluster scaffold"/>
    <property type="match status" value="1"/>
</dbReference>
<dbReference type="InterPro" id="IPR014824">
    <property type="entry name" value="Nfu/NifU_N"/>
</dbReference>
<dbReference type="SUPFAM" id="SSF110836">
    <property type="entry name" value="Hypothetical protein SAV1430"/>
    <property type="match status" value="1"/>
</dbReference>
<evidence type="ECO:0000259" key="3">
    <source>
        <dbReference type="SMART" id="SM00932"/>
    </source>
</evidence>
<evidence type="ECO:0000313" key="4">
    <source>
        <dbReference type="EMBL" id="RKP25665.1"/>
    </source>
</evidence>
<gene>
    <name evidence="4" type="ORF">SYNPS1DRAFT_22416</name>
</gene>
<dbReference type="InterPro" id="IPR036498">
    <property type="entry name" value="Nfu/NifU_N_sf"/>
</dbReference>
<dbReference type="Gene3D" id="3.30.300.130">
    <property type="entry name" value="Fe-S cluster assembly (FSCA)"/>
    <property type="match status" value="1"/>
</dbReference>
<comment type="similarity">
    <text evidence="1">Belongs to the NifU family.</text>
</comment>
<dbReference type="Proteomes" id="UP000278143">
    <property type="component" value="Unassembled WGS sequence"/>
</dbReference>
<accession>A0A4P9Z097</accession>
<dbReference type="EMBL" id="KZ989663">
    <property type="protein sequence ID" value="RKP25665.1"/>
    <property type="molecule type" value="Genomic_DNA"/>
</dbReference>
<dbReference type="Pfam" id="PF01106">
    <property type="entry name" value="NifU"/>
    <property type="match status" value="1"/>
</dbReference>
<dbReference type="GO" id="GO:0005506">
    <property type="term" value="F:iron ion binding"/>
    <property type="evidence" value="ECO:0007669"/>
    <property type="project" value="InterPro"/>
</dbReference>
<protein>
    <submittedName>
        <fullName evidence="4">HIRA-interacting protein 5</fullName>
    </submittedName>
</protein>
<dbReference type="Gene3D" id="3.30.1370.70">
    <property type="entry name" value="Scaffold protein Nfu/NifU, N-terminal domain"/>
    <property type="match status" value="1"/>
</dbReference>
<dbReference type="GO" id="GO:0016226">
    <property type="term" value="P:iron-sulfur cluster assembly"/>
    <property type="evidence" value="ECO:0007669"/>
    <property type="project" value="InterPro"/>
</dbReference>
<reference evidence="5" key="1">
    <citation type="journal article" date="2018" name="Nat. Microbiol.">
        <title>Leveraging single-cell genomics to expand the fungal tree of life.</title>
        <authorList>
            <person name="Ahrendt S.R."/>
            <person name="Quandt C.A."/>
            <person name="Ciobanu D."/>
            <person name="Clum A."/>
            <person name="Salamov A."/>
            <person name="Andreopoulos B."/>
            <person name="Cheng J.F."/>
            <person name="Woyke T."/>
            <person name="Pelin A."/>
            <person name="Henrissat B."/>
            <person name="Reynolds N.K."/>
            <person name="Benny G.L."/>
            <person name="Smith M.E."/>
            <person name="James T.Y."/>
            <person name="Grigoriev I.V."/>
        </authorList>
    </citation>
    <scope>NUCLEOTIDE SEQUENCE [LARGE SCALE GENOMIC DNA]</scope>
    <source>
        <strain evidence="5">Benny S71-1</strain>
    </source>
</reference>
<feature type="region of interest" description="Disordered" evidence="2">
    <location>
        <begin position="184"/>
        <end position="215"/>
    </location>
</feature>